<evidence type="ECO:0000313" key="1">
    <source>
        <dbReference type="EMBL" id="PIE34122.1"/>
    </source>
</evidence>
<proteinExistence type="predicted"/>
<accession>A0A2G6KGJ4</accession>
<comment type="caution">
    <text evidence="1">The sequence shown here is derived from an EMBL/GenBank/DDBJ whole genome shotgun (WGS) entry which is preliminary data.</text>
</comment>
<dbReference type="EMBL" id="PDSL01000022">
    <property type="protein sequence ID" value="PIE34122.1"/>
    <property type="molecule type" value="Genomic_DNA"/>
</dbReference>
<reference evidence="1 2" key="1">
    <citation type="submission" date="2017-10" db="EMBL/GenBank/DDBJ databases">
        <title>Novel microbial diversity and functional potential in the marine mammal oral microbiome.</title>
        <authorList>
            <person name="Dudek N.K."/>
            <person name="Sun C.L."/>
            <person name="Burstein D."/>
            <person name="Kantor R.S."/>
            <person name="Aliaga Goltsman D.S."/>
            <person name="Bik E.M."/>
            <person name="Thomas B.C."/>
            <person name="Banfield J.F."/>
            <person name="Relman D.A."/>
        </authorList>
    </citation>
    <scope>NUCLEOTIDE SEQUENCE [LARGE SCALE GENOMIC DNA]</scope>
    <source>
        <strain evidence="1">DOLJORAL78_61_10</strain>
    </source>
</reference>
<sequence>MPFVSKTPDGGEDATLVSSGARRWTGLDFDPTDPDVVKVHYDLVAWSMDATTEASQTLAELGIPHVWEGSELVGPEDLEDDLDRILDAIEARYGPFPLPLDPGVSVVEYGLDGWPAADLTIMRESLIEAEIPHRWAGSRLEIGAEHESMVDEMLDAVEAGEVASFDRSAPEGVLNDLYAGVAQLARDPASSRARTDLDRLMSSLAPELPPFGMAMRPWATLLDLVAHLIDDLAAGGEPHDLSQRAGAVRDEIRNWV</sequence>
<evidence type="ECO:0000313" key="2">
    <source>
        <dbReference type="Proteomes" id="UP000230914"/>
    </source>
</evidence>
<organism evidence="1 2">
    <name type="scientific">Ilumatobacter coccineus</name>
    <dbReference type="NCBI Taxonomy" id="467094"/>
    <lineage>
        <taxon>Bacteria</taxon>
        <taxon>Bacillati</taxon>
        <taxon>Actinomycetota</taxon>
        <taxon>Acidimicrobiia</taxon>
        <taxon>Acidimicrobiales</taxon>
        <taxon>Ilumatobacteraceae</taxon>
        <taxon>Ilumatobacter</taxon>
    </lineage>
</organism>
<dbReference type="Proteomes" id="UP000230914">
    <property type="component" value="Unassembled WGS sequence"/>
</dbReference>
<dbReference type="AlphaFoldDB" id="A0A2G6KGJ4"/>
<gene>
    <name evidence="1" type="ORF">CSA55_01390</name>
</gene>
<name>A0A2G6KGJ4_9ACTN</name>
<protein>
    <submittedName>
        <fullName evidence="1">Uncharacterized protein</fullName>
    </submittedName>
</protein>